<gene>
    <name evidence="3" type="ORF">AUP42_11655</name>
</gene>
<evidence type="ECO:0000256" key="1">
    <source>
        <dbReference type="ARBA" id="ARBA00044777"/>
    </source>
</evidence>
<dbReference type="Pfam" id="PF02616">
    <property type="entry name" value="SMC_ScpA"/>
    <property type="match status" value="1"/>
</dbReference>
<dbReference type="PANTHER" id="PTHR33969">
    <property type="entry name" value="SEGREGATION AND CONDENSATION PROTEIN A"/>
    <property type="match status" value="1"/>
</dbReference>
<evidence type="ECO:0000256" key="2">
    <source>
        <dbReference type="SAM" id="MobiDB-lite"/>
    </source>
</evidence>
<feature type="region of interest" description="Disordered" evidence="2">
    <location>
        <begin position="270"/>
        <end position="302"/>
    </location>
</feature>
<reference evidence="3 4" key="1">
    <citation type="submission" date="2015-12" db="EMBL/GenBank/DDBJ databases">
        <title>Genome sequence of Thalassospira lucentensis MCCC 1A02072.</title>
        <authorList>
            <person name="Lu L."/>
            <person name="Lai Q."/>
            <person name="Shao Z."/>
            <person name="Qian P."/>
        </authorList>
    </citation>
    <scope>NUCLEOTIDE SEQUENCE [LARGE SCALE GENOMIC DNA]</scope>
    <source>
        <strain evidence="3 4">MCCC 1A02072</strain>
    </source>
</reference>
<dbReference type="EMBL" id="LPVY01000003">
    <property type="protein sequence ID" value="KZB68117.1"/>
    <property type="molecule type" value="Genomic_DNA"/>
</dbReference>
<evidence type="ECO:0000313" key="3">
    <source>
        <dbReference type="EMBL" id="KZB68117.1"/>
    </source>
</evidence>
<protein>
    <recommendedName>
        <fullName evidence="1">Segregation and condensation protein A</fullName>
    </recommendedName>
</protein>
<dbReference type="Gene3D" id="6.10.250.2410">
    <property type="match status" value="1"/>
</dbReference>
<dbReference type="InterPro" id="IPR003768">
    <property type="entry name" value="ScpA"/>
</dbReference>
<dbReference type="Proteomes" id="UP000076335">
    <property type="component" value="Unassembled WGS sequence"/>
</dbReference>
<sequence>MAKQFELDIPDEIFDQAPVDDGPSLAERLMLDLDGFEGPLDLLLELARDQKVDIIRISILELAEQYLNFINTARELRLELAADYLVMAAWLAYLKSRLLLPKQDSDEEELSAEEMAELLAFQLKRLEAMKAAGEKLLERPNLGRDFFGRGDPEEVRVTTASVYDASLYDLLKAYAQIMLTSESKTLEIEAFDLYAMDDAIRRLRDLFGRRVVPTWTKLLEFMPHGLGTPLKARSALAAHFVASLEMCRDGELEISQEQVFGPIMLRSPQKRRDPELDITSGDYSDMDKLGVKSGAGMDNNGD</sequence>
<comment type="caution">
    <text evidence="3">The sequence shown here is derived from an EMBL/GenBank/DDBJ whole genome shotgun (WGS) entry which is preliminary data.</text>
</comment>
<accession>A0A154L9K5</accession>
<dbReference type="AlphaFoldDB" id="A0A154L9K5"/>
<proteinExistence type="predicted"/>
<dbReference type="PANTHER" id="PTHR33969:SF2">
    <property type="entry name" value="SEGREGATION AND CONDENSATION PROTEIN A"/>
    <property type="match status" value="1"/>
</dbReference>
<dbReference type="RefSeq" id="WP_062948960.1">
    <property type="nucleotide sequence ID" value="NZ_LPVY01000003.1"/>
</dbReference>
<name>A0A154L9K5_9PROT</name>
<evidence type="ECO:0000313" key="4">
    <source>
        <dbReference type="Proteomes" id="UP000076335"/>
    </source>
</evidence>
<organism evidence="3 4">
    <name type="scientific">Thalassospira lucentensis</name>
    <dbReference type="NCBI Taxonomy" id="168935"/>
    <lineage>
        <taxon>Bacteria</taxon>
        <taxon>Pseudomonadati</taxon>
        <taxon>Pseudomonadota</taxon>
        <taxon>Alphaproteobacteria</taxon>
        <taxon>Rhodospirillales</taxon>
        <taxon>Thalassospiraceae</taxon>
        <taxon>Thalassospira</taxon>
    </lineage>
</organism>
<dbReference type="OrthoDB" id="9793741at2"/>